<evidence type="ECO:0000313" key="2">
    <source>
        <dbReference type="EMBL" id="KAJ6723417.1"/>
    </source>
</evidence>
<evidence type="ECO:0000313" key="3">
    <source>
        <dbReference type="Proteomes" id="UP001151752"/>
    </source>
</evidence>
<accession>A0A9Q0Z6R9</accession>
<comment type="caution">
    <text evidence="2">The sequence shown here is derived from an EMBL/GenBank/DDBJ whole genome shotgun (WGS) entry which is preliminary data.</text>
</comment>
<name>A0A9Q0Z6R9_9ROSI</name>
<organism evidence="2 3">
    <name type="scientific">Salix koriyanagi</name>
    <dbReference type="NCBI Taxonomy" id="2511006"/>
    <lineage>
        <taxon>Eukaryota</taxon>
        <taxon>Viridiplantae</taxon>
        <taxon>Streptophyta</taxon>
        <taxon>Embryophyta</taxon>
        <taxon>Tracheophyta</taxon>
        <taxon>Spermatophyta</taxon>
        <taxon>Magnoliopsida</taxon>
        <taxon>eudicotyledons</taxon>
        <taxon>Gunneridae</taxon>
        <taxon>Pentapetalae</taxon>
        <taxon>rosids</taxon>
        <taxon>fabids</taxon>
        <taxon>Malpighiales</taxon>
        <taxon>Salicaceae</taxon>
        <taxon>Saliceae</taxon>
        <taxon>Salix</taxon>
    </lineage>
</organism>
<dbReference type="Proteomes" id="UP001151752">
    <property type="component" value="Chromosome 14"/>
</dbReference>
<gene>
    <name evidence="2" type="ORF">OIU74_007897</name>
</gene>
<reference evidence="2" key="1">
    <citation type="submission" date="2022-11" db="EMBL/GenBank/DDBJ databases">
        <authorList>
            <person name="Hyden B.L."/>
            <person name="Feng K."/>
            <person name="Yates T."/>
            <person name="Jawdy S."/>
            <person name="Smart L.B."/>
            <person name="Muchero W."/>
        </authorList>
    </citation>
    <scope>NUCLEOTIDE SEQUENCE</scope>
    <source>
        <tissue evidence="2">Shoot tip</tissue>
    </source>
</reference>
<keyword evidence="3" id="KW-1185">Reference proteome</keyword>
<dbReference type="AlphaFoldDB" id="A0A9Q0Z6R9"/>
<evidence type="ECO:0000256" key="1">
    <source>
        <dbReference type="SAM" id="MobiDB-lite"/>
    </source>
</evidence>
<protein>
    <submittedName>
        <fullName evidence="2">Uncharacterized protein</fullName>
    </submittedName>
</protein>
<reference evidence="2" key="2">
    <citation type="journal article" date="2023" name="Int. J. Mol. Sci.">
        <title>De Novo Assembly and Annotation of 11 Diverse Shrub Willow (Salix) Genomes Reveals Novel Gene Organization in Sex-Linked Regions.</title>
        <authorList>
            <person name="Hyden B."/>
            <person name="Feng K."/>
            <person name="Yates T.B."/>
            <person name="Jawdy S."/>
            <person name="Cereghino C."/>
            <person name="Smart L.B."/>
            <person name="Muchero W."/>
        </authorList>
    </citation>
    <scope>NUCLEOTIDE SEQUENCE</scope>
    <source>
        <tissue evidence="2">Shoot tip</tissue>
    </source>
</reference>
<dbReference type="EMBL" id="JAPFFM010000013">
    <property type="protein sequence ID" value="KAJ6723417.1"/>
    <property type="molecule type" value="Genomic_DNA"/>
</dbReference>
<feature type="region of interest" description="Disordered" evidence="1">
    <location>
        <begin position="1"/>
        <end position="21"/>
    </location>
</feature>
<proteinExistence type="predicted"/>
<sequence length="36" mass="4048">METSNTPLSSISDESDNNVTVTDSYQKKVKQVGCRW</sequence>